<dbReference type="Gene3D" id="3.20.20.100">
    <property type="entry name" value="NADP-dependent oxidoreductase domain"/>
    <property type="match status" value="1"/>
</dbReference>
<dbReference type="SMART" id="SM00810">
    <property type="entry name" value="Alpha-amyl_C2"/>
    <property type="match status" value="1"/>
</dbReference>
<dbReference type="InterPro" id="IPR006047">
    <property type="entry name" value="GH13_cat_dom"/>
</dbReference>
<dbReference type="GO" id="GO:0004556">
    <property type="term" value="F:alpha-amylase activity"/>
    <property type="evidence" value="ECO:0007669"/>
    <property type="project" value="InterPro"/>
</dbReference>
<sequence length="1110" mass="120928">MSFLKKLQESQVVVQQGAFLFEVEDDTTSKYSKSETVNSTCDSNPTVQAEREVHGTADHCLGEALRGNLHVFLVEADSVPEECLAVHDKETAVVCSVSPPVCAVSSQALRTQVEARGTFEEGQPSFQVLLLEQKMRMRNLSFWVAAASQLAREGLVEDIGVSFCTTAQLESAIHAAKASQHRISVVRVHLSLLNVNEPETAALRRLCESEGIALLCEGWEQATLGMGDCDPPVEEARGVWSLVESEAVSRLHEGIRKVARSRGKAVRDVVLRWTVQKGLFPVVRCLSEAGVRKVRAALEWRLEDSEMEALDACAPPASAFASPRPLHGWSIIAMPLLLFRAPFVILWHGGVALGAVWQRFLEALTHSPAESGRLDRYLEAAGVGGEADDEGVTVVYCSGWTPPYLHMTSNSLEEGPGTGGEWTVAPGVPMVPSSRLPGFLGEGTVWELSVRGASRLEFVPNDGNGKWDKAPGNRNYCVETPGVFFLRDGTLEPLEPAPLAPENLEVIQKGPSFVGLRWSPPCGEKRKTRFRLYLDGLPVTETEEGVCEGRASGLTASTTFRFAVTAVTSQGVEGPLSAFVSVKTGPPGPPGRPRFVRVDEERADRVTISWECPEDTGGVPVSRYRIYRDDEEVGEIQTGRPASADAGAGSGSPAPCLWHPRLQWTDTGVIEGENFRYTLTACRGPLQSDASEAVETTAANPLVVPRLGDGRPHVMLQAFHWGSCHVRGRGGDSSWYSIVLQHLDTVTEAGVSMLWLPPPCQSADAHGYLPSGWYNLDSNYGSREELLKVLKKARTQGVAPVLDLVANHRCADAQDEKGEWSVYRQEPSWGKWAICSNDPNVRGEGRPSNFENIKYAPNLDHSNPQIQADTRSWLSWLCSREVGFAALRLDYVIGYCPGLQAQYVESVGAPFAVAENWNGDPQVLNSYVRSARGRVAVFDFPTYYSLKGAVGRNDFAGLRRADGKPQGIIGDDPARAVTFVENHDTSHLEIVGGPFGDAHQVLRGYAYILTHPGTPCVFWPDLFDRGREASEKILSLIRLRTSLGIHAQSGVFVDVARLGLYAAFVSSRHQNCQRGGGDLAVKIGSDDWAPGGGGWSVAACGHHWAVWRRG</sequence>
<dbReference type="InterPro" id="IPR003961">
    <property type="entry name" value="FN3_dom"/>
</dbReference>
<dbReference type="EMBL" id="CDMZ01002838">
    <property type="protein sequence ID" value="CEM44087.1"/>
    <property type="molecule type" value="Genomic_DNA"/>
</dbReference>
<dbReference type="InterPro" id="IPR023210">
    <property type="entry name" value="NADP_OxRdtase_dom"/>
</dbReference>
<evidence type="ECO:0000256" key="1">
    <source>
        <dbReference type="ARBA" id="ARBA00008061"/>
    </source>
</evidence>
<dbReference type="SMART" id="SM00060">
    <property type="entry name" value="FN3"/>
    <property type="match status" value="2"/>
</dbReference>
<dbReference type="Gene3D" id="3.20.20.80">
    <property type="entry name" value="Glycosidases"/>
    <property type="match status" value="1"/>
</dbReference>
<organism evidence="5">
    <name type="scientific">Chromera velia CCMP2878</name>
    <dbReference type="NCBI Taxonomy" id="1169474"/>
    <lineage>
        <taxon>Eukaryota</taxon>
        <taxon>Sar</taxon>
        <taxon>Alveolata</taxon>
        <taxon>Colpodellida</taxon>
        <taxon>Chromeraceae</taxon>
        <taxon>Chromera</taxon>
    </lineage>
</organism>
<keyword evidence="2" id="KW-0378">Hydrolase</keyword>
<name>A0A0G4HJ74_9ALVE</name>
<dbReference type="GO" id="GO:0005975">
    <property type="term" value="P:carbohydrate metabolic process"/>
    <property type="evidence" value="ECO:0007669"/>
    <property type="project" value="InterPro"/>
</dbReference>
<dbReference type="SMART" id="SM00642">
    <property type="entry name" value="Aamy"/>
    <property type="match status" value="1"/>
</dbReference>
<protein>
    <recommendedName>
        <fullName evidence="4">Fibronectin type-III domain-containing protein</fullName>
    </recommendedName>
</protein>
<dbReference type="VEuPathDB" id="CryptoDB:Cvel_1082"/>
<feature type="domain" description="Fibronectin type-III" evidence="4">
    <location>
        <begin position="589"/>
        <end position="701"/>
    </location>
</feature>
<dbReference type="CDD" id="cd11314">
    <property type="entry name" value="AmyAc_arch_bac_plant_AmyA"/>
    <property type="match status" value="1"/>
</dbReference>
<dbReference type="SUPFAM" id="SSF49265">
    <property type="entry name" value="Fibronectin type III"/>
    <property type="match status" value="1"/>
</dbReference>
<dbReference type="PROSITE" id="PS50853">
    <property type="entry name" value="FN3"/>
    <property type="match status" value="2"/>
</dbReference>
<dbReference type="SUPFAM" id="SSF51430">
    <property type="entry name" value="NAD(P)-linked oxidoreductase"/>
    <property type="match status" value="1"/>
</dbReference>
<reference evidence="5" key="1">
    <citation type="submission" date="2014-11" db="EMBL/GenBank/DDBJ databases">
        <authorList>
            <person name="Otto D Thomas"/>
            <person name="Naeem Raeece"/>
        </authorList>
    </citation>
    <scope>NUCLEOTIDE SEQUENCE</scope>
</reference>
<accession>A0A0G4HJ74</accession>
<dbReference type="InterPro" id="IPR017853">
    <property type="entry name" value="GH"/>
</dbReference>
<dbReference type="GO" id="GO:0005509">
    <property type="term" value="F:calcium ion binding"/>
    <property type="evidence" value="ECO:0007669"/>
    <property type="project" value="InterPro"/>
</dbReference>
<dbReference type="InterPro" id="IPR012850">
    <property type="entry name" value="A-amylase_bs_C"/>
</dbReference>
<dbReference type="AlphaFoldDB" id="A0A0G4HJ74"/>
<evidence type="ECO:0000259" key="4">
    <source>
        <dbReference type="PROSITE" id="PS50853"/>
    </source>
</evidence>
<dbReference type="Pfam" id="PF07821">
    <property type="entry name" value="Alpha-amyl_C2"/>
    <property type="match status" value="1"/>
</dbReference>
<dbReference type="InterPro" id="IPR036812">
    <property type="entry name" value="NAD(P)_OxRdtase_dom_sf"/>
</dbReference>
<evidence type="ECO:0000313" key="5">
    <source>
        <dbReference type="EMBL" id="CEM44087.1"/>
    </source>
</evidence>
<proteinExistence type="inferred from homology"/>
<keyword evidence="3" id="KW-0326">Glycosidase</keyword>
<dbReference type="InterPro" id="IPR013783">
    <property type="entry name" value="Ig-like_fold"/>
</dbReference>
<gene>
    <name evidence="5" type="ORF">Cvel_1082</name>
</gene>
<evidence type="ECO:0000256" key="2">
    <source>
        <dbReference type="ARBA" id="ARBA00022801"/>
    </source>
</evidence>
<evidence type="ECO:0000256" key="3">
    <source>
        <dbReference type="ARBA" id="ARBA00023295"/>
    </source>
</evidence>
<dbReference type="Gene3D" id="2.60.40.10">
    <property type="entry name" value="Immunoglobulins"/>
    <property type="match status" value="3"/>
</dbReference>
<dbReference type="Pfam" id="PF00128">
    <property type="entry name" value="Alpha-amylase"/>
    <property type="match status" value="1"/>
</dbReference>
<dbReference type="PhylomeDB" id="A0A0G4HJ74"/>
<dbReference type="PANTHER" id="PTHR43447">
    <property type="entry name" value="ALPHA-AMYLASE"/>
    <property type="match status" value="1"/>
</dbReference>
<dbReference type="InterPro" id="IPR013780">
    <property type="entry name" value="Glyco_hydro_b"/>
</dbReference>
<feature type="domain" description="Fibronectin type-III" evidence="4">
    <location>
        <begin position="500"/>
        <end position="587"/>
    </location>
</feature>
<dbReference type="SUPFAM" id="SSF51445">
    <property type="entry name" value="(Trans)glycosidases"/>
    <property type="match status" value="1"/>
</dbReference>
<dbReference type="InterPro" id="IPR036116">
    <property type="entry name" value="FN3_sf"/>
</dbReference>
<dbReference type="Pfam" id="PF00248">
    <property type="entry name" value="Aldo_ket_red"/>
    <property type="match status" value="1"/>
</dbReference>
<dbReference type="Gene3D" id="2.60.40.1180">
    <property type="entry name" value="Golgi alpha-mannosidase II"/>
    <property type="match status" value="1"/>
</dbReference>
<comment type="similarity">
    <text evidence="1">Belongs to the glycosyl hydrolase 13 family.</text>
</comment>
<dbReference type="CDD" id="cd00063">
    <property type="entry name" value="FN3"/>
    <property type="match status" value="2"/>
</dbReference>